<dbReference type="EMBL" id="BAABQU010000017">
    <property type="protein sequence ID" value="GAA5440190.1"/>
    <property type="molecule type" value="Genomic_DNA"/>
</dbReference>
<gene>
    <name evidence="1" type="ORF">Dcae01_01700</name>
</gene>
<proteinExistence type="predicted"/>
<evidence type="ECO:0000313" key="2">
    <source>
        <dbReference type="Proteomes" id="UP001423409"/>
    </source>
</evidence>
<dbReference type="InterPro" id="IPR029033">
    <property type="entry name" value="His_PPase_superfam"/>
</dbReference>
<name>A0ABP9UEM9_9DEIO</name>
<accession>A0ABP9UEM9</accession>
<comment type="caution">
    <text evidence="1">The sequence shown here is derived from an EMBL/GenBank/DDBJ whole genome shotgun (WGS) entry which is preliminary data.</text>
</comment>
<reference evidence="1 2" key="1">
    <citation type="submission" date="2024-02" db="EMBL/GenBank/DDBJ databases">
        <title>Deinococcus caeni NBRC 101312.</title>
        <authorList>
            <person name="Ichikawa N."/>
            <person name="Katano-Makiyama Y."/>
            <person name="Hidaka K."/>
        </authorList>
    </citation>
    <scope>NUCLEOTIDE SEQUENCE [LARGE SCALE GENOMIC DNA]</scope>
    <source>
        <strain evidence="1 2">NBRC 101312</strain>
    </source>
</reference>
<evidence type="ECO:0000313" key="1">
    <source>
        <dbReference type="EMBL" id="GAA5440190.1"/>
    </source>
</evidence>
<protein>
    <submittedName>
        <fullName evidence="1">Uncharacterized protein</fullName>
    </submittedName>
</protein>
<keyword evidence="2" id="KW-1185">Reference proteome</keyword>
<sequence>MITHQNFAQFLLAALLGSPQNRLPAKLVLHNTAACELELGPRGTRLLFLNRHDHLPGHLVTN</sequence>
<dbReference type="Gene3D" id="3.40.50.1240">
    <property type="entry name" value="Phosphoglycerate mutase-like"/>
    <property type="match status" value="1"/>
</dbReference>
<organism evidence="1 2">
    <name type="scientific">Deinococcus caeni</name>
    <dbReference type="NCBI Taxonomy" id="569127"/>
    <lineage>
        <taxon>Bacteria</taxon>
        <taxon>Thermotogati</taxon>
        <taxon>Deinococcota</taxon>
        <taxon>Deinococci</taxon>
        <taxon>Deinococcales</taxon>
        <taxon>Deinococcaceae</taxon>
        <taxon>Deinococcus</taxon>
    </lineage>
</organism>
<dbReference type="Proteomes" id="UP001423409">
    <property type="component" value="Unassembled WGS sequence"/>
</dbReference>
<dbReference type="RefSeq" id="WP_345444508.1">
    <property type="nucleotide sequence ID" value="NZ_BAABQU010000017.1"/>
</dbReference>
<dbReference type="SUPFAM" id="SSF53254">
    <property type="entry name" value="Phosphoglycerate mutase-like"/>
    <property type="match status" value="1"/>
</dbReference>